<accession>A0A7G9Z1X1</accession>
<keyword evidence="2" id="KW-0238">DNA-binding</keyword>
<dbReference type="PANTHER" id="PTHR38465">
    <property type="entry name" value="HTH-TYPE TRANSCRIPTIONAL REGULATOR MJ1563-RELATED"/>
    <property type="match status" value="1"/>
</dbReference>
<evidence type="ECO:0000256" key="1">
    <source>
        <dbReference type="ARBA" id="ARBA00023015"/>
    </source>
</evidence>
<reference evidence="4" key="1">
    <citation type="submission" date="2020-06" db="EMBL/GenBank/DDBJ databases">
        <title>Unique genomic features of the anaerobic methanotrophic archaea.</title>
        <authorList>
            <person name="Chadwick G.L."/>
            <person name="Skennerton C.T."/>
            <person name="Laso-Perez R."/>
            <person name="Leu A.O."/>
            <person name="Speth D.R."/>
            <person name="Yu H."/>
            <person name="Morgan-Lang C."/>
            <person name="Hatzenpichler R."/>
            <person name="Goudeau D."/>
            <person name="Malmstrom R."/>
            <person name="Brazelton W.J."/>
            <person name="Woyke T."/>
            <person name="Hallam S.J."/>
            <person name="Tyson G.W."/>
            <person name="Wegener G."/>
            <person name="Boetius A."/>
            <person name="Orphan V."/>
        </authorList>
    </citation>
    <scope>NUCLEOTIDE SEQUENCE</scope>
</reference>
<dbReference type="InterPro" id="IPR052362">
    <property type="entry name" value="HTH-GbsR_regulator"/>
</dbReference>
<evidence type="ECO:0000256" key="2">
    <source>
        <dbReference type="ARBA" id="ARBA00023125"/>
    </source>
</evidence>
<proteinExistence type="predicted"/>
<dbReference type="InterPro" id="IPR036388">
    <property type="entry name" value="WH-like_DNA-bd_sf"/>
</dbReference>
<name>A0A7G9Z1X1_9EURY</name>
<keyword evidence="1" id="KW-0805">Transcription regulation</keyword>
<dbReference type="PANTHER" id="PTHR38465:SF1">
    <property type="entry name" value="HTH-TYPE TRANSCRIPTIONAL REGULATOR MJ1563-RELATED"/>
    <property type="match status" value="1"/>
</dbReference>
<evidence type="ECO:0008006" key="5">
    <source>
        <dbReference type="Google" id="ProtNLM"/>
    </source>
</evidence>
<dbReference type="SUPFAM" id="SSF46785">
    <property type="entry name" value="Winged helix' DNA-binding domain"/>
    <property type="match status" value="1"/>
</dbReference>
<keyword evidence="3" id="KW-0804">Transcription</keyword>
<dbReference type="GO" id="GO:0003677">
    <property type="term" value="F:DNA binding"/>
    <property type="evidence" value="ECO:0007669"/>
    <property type="project" value="UniProtKB-KW"/>
</dbReference>
<dbReference type="InterPro" id="IPR036390">
    <property type="entry name" value="WH_DNA-bd_sf"/>
</dbReference>
<gene>
    <name evidence="4" type="ORF">IIFEDBNN_00039</name>
</gene>
<evidence type="ECO:0000313" key="4">
    <source>
        <dbReference type="EMBL" id="QNO54255.1"/>
    </source>
</evidence>
<organism evidence="4">
    <name type="scientific">Candidatus Methanophaga sp. ANME-1 ERB7</name>
    <dbReference type="NCBI Taxonomy" id="2759913"/>
    <lineage>
        <taxon>Archaea</taxon>
        <taxon>Methanobacteriati</taxon>
        <taxon>Methanobacteriota</taxon>
        <taxon>Stenosarchaea group</taxon>
        <taxon>Methanomicrobia</taxon>
        <taxon>Candidatus Methanophagales</taxon>
        <taxon>Candidatus Methanophagaceae</taxon>
        <taxon>Candidatus Methanophaga</taxon>
    </lineage>
</organism>
<dbReference type="EMBL" id="MT631573">
    <property type="protein sequence ID" value="QNO54255.1"/>
    <property type="molecule type" value="Genomic_DNA"/>
</dbReference>
<protein>
    <recommendedName>
        <fullName evidence="5">HTH-type transcriptional regulator</fullName>
    </recommendedName>
</protein>
<dbReference type="AlphaFoldDB" id="A0A7G9Z1X1"/>
<sequence length="171" mass="19745">MMQSPKNAFIALIAENSKINGFDELSSKLIGILFIEPEEIALDELANRTGYSLSAVSTALKFIERAGIVKRSKKPKSRKVYFYMEKDMLAMSLQIARRKYEKILLPSKQKLPKIIALYKQDSSKNLVAELMIVEDYYKSLIFFEQILKEFIEKFEDYEVDEIVKKGGDVEK</sequence>
<dbReference type="Gene3D" id="1.10.10.10">
    <property type="entry name" value="Winged helix-like DNA-binding domain superfamily/Winged helix DNA-binding domain"/>
    <property type="match status" value="1"/>
</dbReference>
<evidence type="ECO:0000256" key="3">
    <source>
        <dbReference type="ARBA" id="ARBA00023163"/>
    </source>
</evidence>